<keyword evidence="1" id="KW-1133">Transmembrane helix</keyword>
<sequence length="61" mass="6412">MSLVDVIVQSVVLISGLAGNPFVVILIGAFGAYLGKLAVENIPVTRRFIERREAAAREGGG</sequence>
<dbReference type="Proteomes" id="UP000217103">
    <property type="component" value="Unassembled WGS sequence"/>
</dbReference>
<dbReference type="RefSeq" id="WP_106408595.1">
    <property type="nucleotide sequence ID" value="NZ_FNKK01000002.1"/>
</dbReference>
<evidence type="ECO:0000313" key="3">
    <source>
        <dbReference type="Proteomes" id="UP000217103"/>
    </source>
</evidence>
<proteinExistence type="predicted"/>
<gene>
    <name evidence="2" type="ORF">SAMN04489764_2397</name>
</gene>
<evidence type="ECO:0000256" key="1">
    <source>
        <dbReference type="SAM" id="Phobius"/>
    </source>
</evidence>
<accession>A0A1H1EBP3</accession>
<feature type="transmembrane region" description="Helical" evidence="1">
    <location>
        <begin position="6"/>
        <end position="34"/>
    </location>
</feature>
<protein>
    <submittedName>
        <fullName evidence="2">Uncharacterized protein</fullName>
    </submittedName>
</protein>
<dbReference type="STRING" id="35622.SAMN04489764_2397"/>
<dbReference type="AlphaFoldDB" id="A0A1H1EBP3"/>
<reference evidence="2 3" key="1">
    <citation type="submission" date="2016-10" db="EMBL/GenBank/DDBJ databases">
        <authorList>
            <person name="de Groot N.N."/>
        </authorList>
    </citation>
    <scope>NUCLEOTIDE SEQUENCE [LARGE SCALE GENOMIC DNA]</scope>
    <source>
        <strain evidence="2 3">DSM 43794</strain>
    </source>
</reference>
<keyword evidence="1" id="KW-0812">Transmembrane</keyword>
<organism evidence="2 3">
    <name type="scientific">Thermostaphylospora chromogena</name>
    <dbReference type="NCBI Taxonomy" id="35622"/>
    <lineage>
        <taxon>Bacteria</taxon>
        <taxon>Bacillati</taxon>
        <taxon>Actinomycetota</taxon>
        <taxon>Actinomycetes</taxon>
        <taxon>Streptosporangiales</taxon>
        <taxon>Thermomonosporaceae</taxon>
        <taxon>Thermostaphylospora</taxon>
    </lineage>
</organism>
<keyword evidence="1" id="KW-0472">Membrane</keyword>
<keyword evidence="3" id="KW-1185">Reference proteome</keyword>
<evidence type="ECO:0000313" key="2">
    <source>
        <dbReference type="EMBL" id="SDQ85938.1"/>
    </source>
</evidence>
<dbReference type="EMBL" id="FNKK01000002">
    <property type="protein sequence ID" value="SDQ85938.1"/>
    <property type="molecule type" value="Genomic_DNA"/>
</dbReference>
<name>A0A1H1EBP3_9ACTN</name>